<protein>
    <submittedName>
        <fullName evidence="1">Uncharacterized protein</fullName>
    </submittedName>
</protein>
<dbReference type="EMBL" id="PGOL01000980">
    <property type="protein sequence ID" value="PKI62269.1"/>
    <property type="molecule type" value="Genomic_DNA"/>
</dbReference>
<evidence type="ECO:0000313" key="1">
    <source>
        <dbReference type="EMBL" id="PKI62269.1"/>
    </source>
</evidence>
<name>A0A2I0K131_PUNGR</name>
<sequence>MHTLFYASQFRRASLLARASSKSVEPARPCTLSFTHPKFAEPARSCFLQICQACSPVHTLLYASQFRGACSLVLLANLPGLLARAYSLLRFASSPSLLIRAFSTSVGPARPCTLSFTLRNFAERACSLVLLPNLSNLLARLLARAHSPLRFAISRSLLACASCKSTGPARPCLLSFTLRKFAEPPHSCFFHICRACTTMHTLFYASQFRRASLLARASSKSVEPARPCTLSFTHPKFAEPARSCFLQICQACSPVHTLLYASQFRGACSLVLLANLPGLLARAYSLLRFASSPSLLIRAFSTSVGPARPCTLSFTLRNFAERACSLVLLPNLSNLLARAHSLLRILSSPSLLARASCKSVRPARPCTLSFTLRNFAEPARLCFLQIYRACSPVPTLFYASQVRRASSFVLFPHLSGLHDHAHSLLRFAISPSEPARSCFFQICRTCSPACSPVHTLLYASQFRGACSLVLLANLPGLLARAYSLLRFASSPSLLIRAFSTSVGPARPCTLSFTLRNFAERACSLVLLPNLSNLLARAHSLLCFAILPSLLARASCKSVGTARPCTLSFVLHKFAEPSHSCFLHICRTCSTVHTLFYASQFRGACSLVLLANLPSLLNSAHSLLRFVSSPSLLARASCKSVRPARPCTLSFVLHKFAEPSHSCFLHICRTCSTVHTLFYASQFRRASLLARASSKYVEPTRPCTLYFKLRKFAEPLRSCISQICRAAPPCTLFYASQVRRACSLLLSANLPGLLAHAHSLFRFAISPSLLTCASCKSAGTSPPCTLSFMLRKFAEPSHSCCLPICRACSPVHTLLYASQFCGTCSLVLLANLPGLLVHAHSLLRFASSPSLLARASCKSVGLARPCTLSFMLRNFAEPARSCFLQICRACSPVHTLLYASQFCGTCSLVLLANLPGLLVHAHSLLRFAISPSLLARASCKSVGLARPCTLSFTLRNFAEPAR</sequence>
<comment type="caution">
    <text evidence="1">The sequence shown here is derived from an EMBL/GenBank/DDBJ whole genome shotgun (WGS) entry which is preliminary data.</text>
</comment>
<dbReference type="Proteomes" id="UP000233551">
    <property type="component" value="Unassembled WGS sequence"/>
</dbReference>
<keyword evidence="2" id="KW-1185">Reference proteome</keyword>
<proteinExistence type="predicted"/>
<evidence type="ECO:0000313" key="2">
    <source>
        <dbReference type="Proteomes" id="UP000233551"/>
    </source>
</evidence>
<organism evidence="1 2">
    <name type="scientific">Punica granatum</name>
    <name type="common">Pomegranate</name>
    <dbReference type="NCBI Taxonomy" id="22663"/>
    <lineage>
        <taxon>Eukaryota</taxon>
        <taxon>Viridiplantae</taxon>
        <taxon>Streptophyta</taxon>
        <taxon>Embryophyta</taxon>
        <taxon>Tracheophyta</taxon>
        <taxon>Spermatophyta</taxon>
        <taxon>Magnoliopsida</taxon>
        <taxon>eudicotyledons</taxon>
        <taxon>Gunneridae</taxon>
        <taxon>Pentapetalae</taxon>
        <taxon>rosids</taxon>
        <taxon>malvids</taxon>
        <taxon>Myrtales</taxon>
        <taxon>Lythraceae</taxon>
        <taxon>Punica</taxon>
    </lineage>
</organism>
<dbReference type="STRING" id="22663.A0A2I0K131"/>
<accession>A0A2I0K131</accession>
<gene>
    <name evidence="1" type="ORF">CRG98_017349</name>
</gene>
<reference evidence="1 2" key="1">
    <citation type="submission" date="2017-11" db="EMBL/GenBank/DDBJ databases">
        <title>De-novo sequencing of pomegranate (Punica granatum L.) genome.</title>
        <authorList>
            <person name="Akparov Z."/>
            <person name="Amiraslanov A."/>
            <person name="Hajiyeva S."/>
            <person name="Abbasov M."/>
            <person name="Kaur K."/>
            <person name="Hamwieh A."/>
            <person name="Solovyev V."/>
            <person name="Salamov A."/>
            <person name="Braich B."/>
            <person name="Kosarev P."/>
            <person name="Mahmoud A."/>
            <person name="Hajiyev E."/>
            <person name="Babayeva S."/>
            <person name="Izzatullayeva V."/>
            <person name="Mammadov A."/>
            <person name="Mammadov A."/>
            <person name="Sharifova S."/>
            <person name="Ojaghi J."/>
            <person name="Eynullazada K."/>
            <person name="Bayramov B."/>
            <person name="Abdulazimova A."/>
            <person name="Shahmuradov I."/>
        </authorList>
    </citation>
    <scope>NUCLEOTIDE SEQUENCE [LARGE SCALE GENOMIC DNA]</scope>
    <source>
        <strain evidence="2">cv. AG2017</strain>
        <tissue evidence="1">Leaf</tissue>
    </source>
</reference>
<dbReference type="AlphaFoldDB" id="A0A2I0K131"/>